<evidence type="ECO:0000313" key="2">
    <source>
        <dbReference type="Proteomes" id="UP000772434"/>
    </source>
</evidence>
<name>A0A9P5PS52_9AGAR</name>
<dbReference type="EMBL" id="JADNRY010000064">
    <property type="protein sequence ID" value="KAF9068197.1"/>
    <property type="molecule type" value="Genomic_DNA"/>
</dbReference>
<protein>
    <submittedName>
        <fullName evidence="1">Uncharacterized protein</fullName>
    </submittedName>
</protein>
<sequence>MVTRDMAGSQNLENEEHGGWLVKVQPFLREWYRSLGMLESKWDRIVASEGYSSDTFHRCADLGTCP</sequence>
<gene>
    <name evidence="1" type="ORF">BDP27DRAFT_1327778</name>
</gene>
<organism evidence="1 2">
    <name type="scientific">Rhodocollybia butyracea</name>
    <dbReference type="NCBI Taxonomy" id="206335"/>
    <lineage>
        <taxon>Eukaryota</taxon>
        <taxon>Fungi</taxon>
        <taxon>Dikarya</taxon>
        <taxon>Basidiomycota</taxon>
        <taxon>Agaricomycotina</taxon>
        <taxon>Agaricomycetes</taxon>
        <taxon>Agaricomycetidae</taxon>
        <taxon>Agaricales</taxon>
        <taxon>Marasmiineae</taxon>
        <taxon>Omphalotaceae</taxon>
        <taxon>Rhodocollybia</taxon>
    </lineage>
</organism>
<dbReference type="Proteomes" id="UP000772434">
    <property type="component" value="Unassembled WGS sequence"/>
</dbReference>
<accession>A0A9P5PS52</accession>
<comment type="caution">
    <text evidence="1">The sequence shown here is derived from an EMBL/GenBank/DDBJ whole genome shotgun (WGS) entry which is preliminary data.</text>
</comment>
<keyword evidence="2" id="KW-1185">Reference proteome</keyword>
<dbReference type="AlphaFoldDB" id="A0A9P5PS52"/>
<evidence type="ECO:0000313" key="1">
    <source>
        <dbReference type="EMBL" id="KAF9068197.1"/>
    </source>
</evidence>
<proteinExistence type="predicted"/>
<reference evidence="1" key="1">
    <citation type="submission" date="2020-11" db="EMBL/GenBank/DDBJ databases">
        <authorList>
            <consortium name="DOE Joint Genome Institute"/>
            <person name="Ahrendt S."/>
            <person name="Riley R."/>
            <person name="Andreopoulos W."/>
            <person name="Labutti K."/>
            <person name="Pangilinan J."/>
            <person name="Ruiz-Duenas F.J."/>
            <person name="Barrasa J.M."/>
            <person name="Sanchez-Garcia M."/>
            <person name="Camarero S."/>
            <person name="Miyauchi S."/>
            <person name="Serrano A."/>
            <person name="Linde D."/>
            <person name="Babiker R."/>
            <person name="Drula E."/>
            <person name="Ayuso-Fernandez I."/>
            <person name="Pacheco R."/>
            <person name="Padilla G."/>
            <person name="Ferreira P."/>
            <person name="Barriuso J."/>
            <person name="Kellner H."/>
            <person name="Castanera R."/>
            <person name="Alfaro M."/>
            <person name="Ramirez L."/>
            <person name="Pisabarro A.G."/>
            <person name="Kuo A."/>
            <person name="Tritt A."/>
            <person name="Lipzen A."/>
            <person name="He G."/>
            <person name="Yan M."/>
            <person name="Ng V."/>
            <person name="Cullen D."/>
            <person name="Martin F."/>
            <person name="Rosso M.-N."/>
            <person name="Henrissat B."/>
            <person name="Hibbett D."/>
            <person name="Martinez A.T."/>
            <person name="Grigoriev I.V."/>
        </authorList>
    </citation>
    <scope>NUCLEOTIDE SEQUENCE</scope>
    <source>
        <strain evidence="1">AH 40177</strain>
    </source>
</reference>